<dbReference type="SMART" id="SM00347">
    <property type="entry name" value="HTH_MARR"/>
    <property type="match status" value="1"/>
</dbReference>
<dbReference type="RefSeq" id="WP_125118634.1">
    <property type="nucleotide sequence ID" value="NZ_AP019309.1"/>
</dbReference>
<evidence type="ECO:0000256" key="3">
    <source>
        <dbReference type="ARBA" id="ARBA00023163"/>
    </source>
</evidence>
<evidence type="ECO:0000256" key="2">
    <source>
        <dbReference type="ARBA" id="ARBA00023125"/>
    </source>
</evidence>
<gene>
    <name evidence="5" type="ORF">SG0102_06420</name>
</gene>
<organism evidence="5 6">
    <name type="scientific">Intestinibaculum porci</name>
    <dbReference type="NCBI Taxonomy" id="2487118"/>
    <lineage>
        <taxon>Bacteria</taxon>
        <taxon>Bacillati</taxon>
        <taxon>Bacillota</taxon>
        <taxon>Erysipelotrichia</taxon>
        <taxon>Erysipelotrichales</taxon>
        <taxon>Erysipelotrichaceae</taxon>
        <taxon>Intestinibaculum</taxon>
    </lineage>
</organism>
<dbReference type="GO" id="GO:0003700">
    <property type="term" value="F:DNA-binding transcription factor activity"/>
    <property type="evidence" value="ECO:0007669"/>
    <property type="project" value="InterPro"/>
</dbReference>
<dbReference type="Gene3D" id="1.10.10.10">
    <property type="entry name" value="Winged helix-like DNA-binding domain superfamily/Winged helix DNA-binding domain"/>
    <property type="match status" value="1"/>
</dbReference>
<accession>A0A3G9JNB0</accession>
<keyword evidence="2" id="KW-0238">DNA-binding</keyword>
<evidence type="ECO:0000259" key="4">
    <source>
        <dbReference type="PROSITE" id="PS50995"/>
    </source>
</evidence>
<feature type="domain" description="HTH marR-type" evidence="4">
    <location>
        <begin position="1"/>
        <end position="137"/>
    </location>
</feature>
<evidence type="ECO:0000313" key="6">
    <source>
        <dbReference type="Proteomes" id="UP000268059"/>
    </source>
</evidence>
<dbReference type="PROSITE" id="PS50995">
    <property type="entry name" value="HTH_MARR_2"/>
    <property type="match status" value="1"/>
</dbReference>
<dbReference type="PANTHER" id="PTHR42756:SF1">
    <property type="entry name" value="TRANSCRIPTIONAL REPRESSOR OF EMRAB OPERON"/>
    <property type="match status" value="1"/>
</dbReference>
<keyword evidence="6" id="KW-1185">Reference proteome</keyword>
<sequence length="144" mass="16149">MFTAYDVHALTELILEKYTLAMKPLSKELHIPLKAVEILMFLANNPEHASAKEICDSLHMKSGIVSVHIDRLVEDGYLTRETSHADRRLISLRVTSKATPIKLKGQALQKQFLSDAFAGMSEEELTAFHQSIEKIVDNLQGMEG</sequence>
<dbReference type="AlphaFoldDB" id="A0A3G9JNB0"/>
<name>A0A3G9JNB0_9FIRM</name>
<dbReference type="SUPFAM" id="SSF46785">
    <property type="entry name" value="Winged helix' DNA-binding domain"/>
    <property type="match status" value="1"/>
</dbReference>
<dbReference type="InterPro" id="IPR036390">
    <property type="entry name" value="WH_DNA-bd_sf"/>
</dbReference>
<dbReference type="PANTHER" id="PTHR42756">
    <property type="entry name" value="TRANSCRIPTIONAL REGULATOR, MARR"/>
    <property type="match status" value="1"/>
</dbReference>
<keyword evidence="3" id="KW-0804">Transcription</keyword>
<dbReference type="InterPro" id="IPR000835">
    <property type="entry name" value="HTH_MarR-typ"/>
</dbReference>
<dbReference type="InParanoid" id="A0A3G9JNB0"/>
<keyword evidence="1" id="KW-0805">Transcription regulation</keyword>
<dbReference type="OrthoDB" id="9795441at2"/>
<dbReference type="GO" id="GO:0003677">
    <property type="term" value="F:DNA binding"/>
    <property type="evidence" value="ECO:0007669"/>
    <property type="project" value="UniProtKB-KW"/>
</dbReference>
<dbReference type="Pfam" id="PF12802">
    <property type="entry name" value="MarR_2"/>
    <property type="match status" value="1"/>
</dbReference>
<dbReference type="InterPro" id="IPR036388">
    <property type="entry name" value="WH-like_DNA-bd_sf"/>
</dbReference>
<proteinExistence type="predicted"/>
<reference evidence="5 6" key="1">
    <citation type="submission" date="2018-11" db="EMBL/GenBank/DDBJ databases">
        <title>Novel Erysipelotrichaceae bacterium isolated from small intestine of a swine.</title>
        <authorList>
            <person name="Kim J.S."/>
            <person name="Choe H."/>
            <person name="Lee Y.R."/>
            <person name="Kim K.M."/>
            <person name="Park D.S."/>
        </authorList>
    </citation>
    <scope>NUCLEOTIDE SEQUENCE [LARGE SCALE GENOMIC DNA]</scope>
    <source>
        <strain evidence="5 6">SG0102</strain>
    </source>
</reference>
<dbReference type="EMBL" id="AP019309">
    <property type="protein sequence ID" value="BBH25708.1"/>
    <property type="molecule type" value="Genomic_DNA"/>
</dbReference>
<dbReference type="Proteomes" id="UP000268059">
    <property type="component" value="Chromosome"/>
</dbReference>
<protein>
    <recommendedName>
        <fullName evidence="4">HTH marR-type domain-containing protein</fullName>
    </recommendedName>
</protein>
<dbReference type="KEGG" id="ebm:SG0102_06420"/>
<evidence type="ECO:0000256" key="1">
    <source>
        <dbReference type="ARBA" id="ARBA00023015"/>
    </source>
</evidence>
<evidence type="ECO:0000313" key="5">
    <source>
        <dbReference type="EMBL" id="BBH25708.1"/>
    </source>
</evidence>